<dbReference type="AlphaFoldDB" id="A0A6B1DCN1"/>
<evidence type="ECO:0000313" key="1">
    <source>
        <dbReference type="EMBL" id="MYC97386.1"/>
    </source>
</evidence>
<reference evidence="1" key="1">
    <citation type="submission" date="2019-09" db="EMBL/GenBank/DDBJ databases">
        <title>Characterisation of the sponge microbiome using genome-centric metagenomics.</title>
        <authorList>
            <person name="Engelberts J.P."/>
            <person name="Robbins S.J."/>
            <person name="De Goeij J.M."/>
            <person name="Aranda M."/>
            <person name="Bell S.C."/>
            <person name="Webster N.S."/>
        </authorList>
    </citation>
    <scope>NUCLEOTIDE SEQUENCE</scope>
    <source>
        <strain evidence="1">SB0661_bin_32</strain>
    </source>
</reference>
<name>A0A6B1DCN1_9CHLR</name>
<comment type="caution">
    <text evidence="1">The sequence shown here is derived from an EMBL/GenBank/DDBJ whole genome shotgun (WGS) entry which is preliminary data.</text>
</comment>
<proteinExistence type="predicted"/>
<gene>
    <name evidence="1" type="ORF">F4X14_20730</name>
</gene>
<protein>
    <submittedName>
        <fullName evidence="1">Uncharacterized protein</fullName>
    </submittedName>
</protein>
<organism evidence="1">
    <name type="scientific">Caldilineaceae bacterium SB0661_bin_32</name>
    <dbReference type="NCBI Taxonomy" id="2605255"/>
    <lineage>
        <taxon>Bacteria</taxon>
        <taxon>Bacillati</taxon>
        <taxon>Chloroflexota</taxon>
        <taxon>Caldilineae</taxon>
        <taxon>Caldilineales</taxon>
        <taxon>Caldilineaceae</taxon>
    </lineage>
</organism>
<dbReference type="EMBL" id="VXMH01000116">
    <property type="protein sequence ID" value="MYC97386.1"/>
    <property type="molecule type" value="Genomic_DNA"/>
</dbReference>
<sequence length="160" mass="16338">MRASNISSGPGVGVGEGVGVGDGVGVLVGMGVGVTDGVSARLVASASAVCVSRARAVAVARNDSCSCWTERVSVAVAAVVSDPWEPGEGVVATWAAANFTCGIPPPKSAVSITAASSAAASAKARERAPPLRRAPFRWLRCWQRNTLIKSDYTRSTHLSE</sequence>
<accession>A0A6B1DCN1</accession>